<feature type="transmembrane region" description="Helical" evidence="1">
    <location>
        <begin position="111"/>
        <end position="135"/>
    </location>
</feature>
<organism evidence="2 3">
    <name type="scientific">Pseudobutyrivibrio xylanivorans</name>
    <dbReference type="NCBI Taxonomy" id="185007"/>
    <lineage>
        <taxon>Bacteria</taxon>
        <taxon>Bacillati</taxon>
        <taxon>Bacillota</taxon>
        <taxon>Clostridia</taxon>
        <taxon>Lachnospirales</taxon>
        <taxon>Lachnospiraceae</taxon>
        <taxon>Pseudobutyrivibrio</taxon>
    </lineage>
</organism>
<sequence length="674" mass="76881">MQSKTSFFNKALFKKNISRTWIAGLLYFILLLLLLPVAYIISTSGSNAEWYDKMGYTGEMRLYEHMSMMPTTYLTVVMSIVVAAITFWYLFNKRDNYMMHAFPVGRKSLYFTGLLSSLTVSLTPVLVTSIIMSIAALAKGAGNVSCIWYWALIIMVTTVLFISIALFAIMTSGQIVTAIVFYGIFNVLYLLMEVAFRMTASLLMFGMSEAMNGINFNMLTPLYFIPVNTRIYSSIETDDMSSRVISFEHTFEGATYLAIYAVVAVVIILISYVLYKKKKLETVQDFIAVPFMKPVFSVGMSFFISMVAGAFVAGMIEAVRPLSYNVKYTIAIASAIVIGVIIYFATKMLIEKTLRVFTAKKLIYACIYSIAAVTVLFCMRFDVVNIEDKVPDVNDIKWAGINNRYTMVFTDADEIETVRELHQNFLADKKELRDVNIIYPETSGTTYTIRYKLNNGNIIIRNYSVVDTKAKEVSAEYVAATQPILDFINDPGRIKEHIIGNIWNTGEISDMSFTAMKYNSQREDFDWNNNTFDELSSKEKKEKFGNVYKALLKDIDAGKVFVQSFSGGDYSYEDSQQYTLYNDFSFTIEDKKTPYFSDEETFWDYGDYFQKYPRYEQTIWVALTKDCIDTLNALKEAGFYESDDEVITYGEFNKIMGLEDEPYDGLDGGVDDYY</sequence>
<dbReference type="Proteomes" id="UP000327030">
    <property type="component" value="Chromosome 1"/>
</dbReference>
<feature type="transmembrane region" description="Helical" evidence="1">
    <location>
        <begin position="175"/>
        <end position="196"/>
    </location>
</feature>
<proteinExistence type="predicted"/>
<feature type="transmembrane region" description="Helical" evidence="1">
    <location>
        <begin position="295"/>
        <end position="316"/>
    </location>
</feature>
<keyword evidence="1" id="KW-0812">Transmembrane</keyword>
<dbReference type="OrthoDB" id="1706490at2"/>
<reference evidence="3" key="1">
    <citation type="submission" date="2019-08" db="EMBL/GenBank/DDBJ databases">
        <title>Complete Genome Sequence of the Polysaccharide-Degrading Rumen Bacterium Pseudobutyrivibrio xylanivorans MA3014.</title>
        <authorList>
            <person name="Palevich N."/>
            <person name="Maclean P.H."/>
            <person name="Kelly W.J."/>
            <person name="Leahy S.C."/>
            <person name="Rakonjac J."/>
            <person name="Attwood G.T."/>
        </authorList>
    </citation>
    <scope>NUCLEOTIDE SEQUENCE [LARGE SCALE GENOMIC DNA]</scope>
    <source>
        <strain evidence="3">MA3014</strain>
    </source>
</reference>
<keyword evidence="1" id="KW-0472">Membrane</keyword>
<evidence type="ECO:0000256" key="1">
    <source>
        <dbReference type="SAM" id="Phobius"/>
    </source>
</evidence>
<dbReference type="KEGG" id="pxv:FXF36_03600"/>
<name>A0A5P6VT34_PSEXY</name>
<feature type="transmembrane region" description="Helical" evidence="1">
    <location>
        <begin position="362"/>
        <end position="383"/>
    </location>
</feature>
<feature type="transmembrane region" description="Helical" evidence="1">
    <location>
        <begin position="328"/>
        <end position="350"/>
    </location>
</feature>
<feature type="transmembrane region" description="Helical" evidence="1">
    <location>
        <begin position="147"/>
        <end position="168"/>
    </location>
</feature>
<dbReference type="AlphaFoldDB" id="A0A5P6VT34"/>
<gene>
    <name evidence="2" type="ORF">FXF36_03600</name>
</gene>
<feature type="transmembrane region" description="Helical" evidence="1">
    <location>
        <begin position="254"/>
        <end position="275"/>
    </location>
</feature>
<evidence type="ECO:0000313" key="2">
    <source>
        <dbReference type="EMBL" id="QFJ54021.1"/>
    </source>
</evidence>
<accession>A0A5P6VT34</accession>
<dbReference type="RefSeq" id="WP_151622517.1">
    <property type="nucleotide sequence ID" value="NZ_CP043028.1"/>
</dbReference>
<evidence type="ECO:0000313" key="3">
    <source>
        <dbReference type="Proteomes" id="UP000327030"/>
    </source>
</evidence>
<protein>
    <recommendedName>
        <fullName evidence="4">ABC-2 type transport system permease protein</fullName>
    </recommendedName>
</protein>
<dbReference type="EMBL" id="CP043028">
    <property type="protein sequence ID" value="QFJ54021.1"/>
    <property type="molecule type" value="Genomic_DNA"/>
</dbReference>
<keyword evidence="1" id="KW-1133">Transmembrane helix</keyword>
<feature type="transmembrane region" description="Helical" evidence="1">
    <location>
        <begin position="21"/>
        <end position="41"/>
    </location>
</feature>
<feature type="transmembrane region" description="Helical" evidence="1">
    <location>
        <begin position="72"/>
        <end position="91"/>
    </location>
</feature>
<evidence type="ECO:0008006" key="4">
    <source>
        <dbReference type="Google" id="ProtNLM"/>
    </source>
</evidence>